<dbReference type="VEuPathDB" id="TriTrypDB:ECC02_013022"/>
<keyword evidence="2" id="KW-0520">NAD</keyword>
<evidence type="ECO:0000313" key="3">
    <source>
        <dbReference type="EMBL" id="KAF5214379.1"/>
    </source>
</evidence>
<accession>A0A7J6XIM2</accession>
<evidence type="ECO:0000256" key="1">
    <source>
        <dbReference type="ARBA" id="ARBA00023002"/>
    </source>
</evidence>
<organism evidence="3 4">
    <name type="scientific">Trypanosoma cruzi</name>
    <dbReference type="NCBI Taxonomy" id="5693"/>
    <lineage>
        <taxon>Eukaryota</taxon>
        <taxon>Discoba</taxon>
        <taxon>Euglenozoa</taxon>
        <taxon>Kinetoplastea</taxon>
        <taxon>Metakinetoplastina</taxon>
        <taxon>Trypanosomatida</taxon>
        <taxon>Trypanosomatidae</taxon>
        <taxon>Trypanosoma</taxon>
        <taxon>Schizotrypanum</taxon>
    </lineage>
</organism>
<sequence length="248" mass="28268">MSLRLCVCTATANGEYYMSMFNKHLSSFFKTITLGSTVDDFKQDKDSKDSIILYVEGPVGHDAIKYLCDDYHLPKEQRRVLWIYSLTAGVDVYRLGELVKELQDTPFANARGCYSSVLAEHVMYSMLYFYRQTWRSLASRAEHKWDPFLMVELRGRLKILASTRVEQAAPNFDAGMEVTGGAVRAHEGGRGMACVLCTAMRSRVRVLRESTSWSQHLQGRRRQAVLTELFSMVMKPTRCTHQHCTASP</sequence>
<dbReference type="Proteomes" id="UP000583944">
    <property type="component" value="Unassembled WGS sequence"/>
</dbReference>
<dbReference type="AlphaFoldDB" id="A0A7J6XIM2"/>
<dbReference type="EMBL" id="JABDHM010000526">
    <property type="protein sequence ID" value="KAF5214379.1"/>
    <property type="molecule type" value="Genomic_DNA"/>
</dbReference>
<dbReference type="PANTHER" id="PTHR43333:SF1">
    <property type="entry name" value="D-ISOMER SPECIFIC 2-HYDROXYACID DEHYDROGENASE NAD-BINDING DOMAIN-CONTAINING PROTEIN"/>
    <property type="match status" value="1"/>
</dbReference>
<keyword evidence="1" id="KW-0560">Oxidoreductase</keyword>
<evidence type="ECO:0000313" key="4">
    <source>
        <dbReference type="Proteomes" id="UP000583944"/>
    </source>
</evidence>
<comment type="caution">
    <text evidence="3">The sequence shown here is derived from an EMBL/GenBank/DDBJ whole genome shotgun (WGS) entry which is preliminary data.</text>
</comment>
<gene>
    <name evidence="3" type="ORF">ECC02_013022</name>
</gene>
<proteinExistence type="predicted"/>
<dbReference type="Gene3D" id="3.40.50.720">
    <property type="entry name" value="NAD(P)-binding Rossmann-like Domain"/>
    <property type="match status" value="2"/>
</dbReference>
<protein>
    <submittedName>
        <fullName evidence="3">NAD binding domain D-isomer specific 2-hydroxyacid dehydrogenase</fullName>
    </submittedName>
</protein>
<dbReference type="PANTHER" id="PTHR43333">
    <property type="entry name" value="2-HACID_DH_C DOMAIN-CONTAINING PROTEIN"/>
    <property type="match status" value="1"/>
</dbReference>
<evidence type="ECO:0000256" key="2">
    <source>
        <dbReference type="ARBA" id="ARBA00023027"/>
    </source>
</evidence>
<dbReference type="GO" id="GO:0016491">
    <property type="term" value="F:oxidoreductase activity"/>
    <property type="evidence" value="ECO:0007669"/>
    <property type="project" value="UniProtKB-KW"/>
</dbReference>
<name>A0A7J6XIM2_TRYCR</name>
<reference evidence="3 4" key="1">
    <citation type="journal article" date="2019" name="Genome Biol. Evol.">
        <title>Nanopore Sequencing Significantly Improves Genome Assembly of the Protozoan Parasite Trypanosoma cruzi.</title>
        <authorList>
            <person name="Diaz-Viraque F."/>
            <person name="Pita S."/>
            <person name="Greif G."/>
            <person name="de Souza R.C.M."/>
            <person name="Iraola G."/>
            <person name="Robello C."/>
        </authorList>
    </citation>
    <scope>NUCLEOTIDE SEQUENCE [LARGE SCALE GENOMIC DNA]</scope>
    <source>
        <strain evidence="3 4">Berenice</strain>
    </source>
</reference>